<dbReference type="STRING" id="1316194.A0A1Q5SXN0"/>
<proteinExistence type="predicted"/>
<keyword evidence="3" id="KW-1185">Reference proteome</keyword>
<accession>A0A1Q5SXN0</accession>
<reference evidence="2 3" key="1">
    <citation type="submission" date="2016-10" db="EMBL/GenBank/DDBJ databases">
        <title>Genome sequence of the ascomycete fungus Penicillium subrubescens.</title>
        <authorList>
            <person name="De Vries R.P."/>
            <person name="Peng M."/>
            <person name="Dilokpimol A."/>
            <person name="Hilden K."/>
            <person name="Makela M.R."/>
            <person name="Grigoriev I."/>
            <person name="Riley R."/>
            <person name="Granchi Z."/>
        </authorList>
    </citation>
    <scope>NUCLEOTIDE SEQUENCE [LARGE SCALE GENOMIC DNA]</scope>
    <source>
        <strain evidence="2 3">CBS 132785</strain>
    </source>
</reference>
<dbReference type="AlphaFoldDB" id="A0A1Q5SXN0"/>
<sequence length="113" mass="12583">MSPWTVLDDPDEMSMGLMHDHLSETPDIGTPTLVNPASTLLQDLLKEQRAHRSSRGTLPEDWEDLGSRTPDGSRVQDDSVSEKARKVSEAIATGQRQPKEMGMREMDQVGLPR</sequence>
<organism evidence="2 3">
    <name type="scientific">Penicillium subrubescens</name>
    <dbReference type="NCBI Taxonomy" id="1316194"/>
    <lineage>
        <taxon>Eukaryota</taxon>
        <taxon>Fungi</taxon>
        <taxon>Dikarya</taxon>
        <taxon>Ascomycota</taxon>
        <taxon>Pezizomycotina</taxon>
        <taxon>Eurotiomycetes</taxon>
        <taxon>Eurotiomycetidae</taxon>
        <taxon>Eurotiales</taxon>
        <taxon>Aspergillaceae</taxon>
        <taxon>Penicillium</taxon>
    </lineage>
</organism>
<evidence type="ECO:0000256" key="1">
    <source>
        <dbReference type="SAM" id="MobiDB-lite"/>
    </source>
</evidence>
<name>A0A1Q5SXN0_9EURO</name>
<evidence type="ECO:0000313" key="2">
    <source>
        <dbReference type="EMBL" id="OKO92779.1"/>
    </source>
</evidence>
<protein>
    <submittedName>
        <fullName evidence="2">Uncharacterized protein</fullName>
    </submittedName>
</protein>
<dbReference type="Proteomes" id="UP000186955">
    <property type="component" value="Unassembled WGS sequence"/>
</dbReference>
<gene>
    <name evidence="2" type="ORF">PENSUB_12764</name>
</gene>
<comment type="caution">
    <text evidence="2">The sequence shown here is derived from an EMBL/GenBank/DDBJ whole genome shotgun (WGS) entry which is preliminary data.</text>
</comment>
<feature type="compositionally biased region" description="Basic and acidic residues" evidence="1">
    <location>
        <begin position="74"/>
        <end position="88"/>
    </location>
</feature>
<dbReference type="EMBL" id="MNBE01000740">
    <property type="protein sequence ID" value="OKO92779.1"/>
    <property type="molecule type" value="Genomic_DNA"/>
</dbReference>
<feature type="region of interest" description="Disordered" evidence="1">
    <location>
        <begin position="47"/>
        <end position="113"/>
    </location>
</feature>
<feature type="region of interest" description="Disordered" evidence="1">
    <location>
        <begin position="1"/>
        <end position="28"/>
    </location>
</feature>
<feature type="compositionally biased region" description="Basic and acidic residues" evidence="1">
    <location>
        <begin position="97"/>
        <end position="107"/>
    </location>
</feature>
<evidence type="ECO:0000313" key="3">
    <source>
        <dbReference type="Proteomes" id="UP000186955"/>
    </source>
</evidence>